<evidence type="ECO:0000313" key="2">
    <source>
        <dbReference type="Proteomes" id="UP000198382"/>
    </source>
</evidence>
<dbReference type="Proteomes" id="UP000198382">
    <property type="component" value="Unassembled WGS sequence"/>
</dbReference>
<evidence type="ECO:0008006" key="3">
    <source>
        <dbReference type="Google" id="ProtNLM"/>
    </source>
</evidence>
<proteinExistence type="predicted"/>
<keyword evidence="2" id="KW-1185">Reference proteome</keyword>
<evidence type="ECO:0000313" key="1">
    <source>
        <dbReference type="EMBL" id="OXA80547.1"/>
    </source>
</evidence>
<reference evidence="1 2" key="1">
    <citation type="submission" date="2016-11" db="EMBL/GenBank/DDBJ databases">
        <title>Whole genomes of Flavobacteriaceae.</title>
        <authorList>
            <person name="Stine C."/>
            <person name="Li C."/>
            <person name="Tadesse D."/>
        </authorList>
    </citation>
    <scope>NUCLEOTIDE SEQUENCE [LARGE SCALE GENOMIC DNA]</scope>
    <source>
        <strain evidence="1 2">DSM 15937</strain>
    </source>
</reference>
<dbReference type="PROSITE" id="PS51257">
    <property type="entry name" value="PROKAR_LIPOPROTEIN"/>
    <property type="match status" value="1"/>
</dbReference>
<dbReference type="RefSeq" id="WP_074660055.1">
    <property type="nucleotide sequence ID" value="NZ_MUGV01000012.1"/>
</dbReference>
<name>A0ABX4BU32_FLAFR</name>
<dbReference type="EMBL" id="MUGV01000012">
    <property type="protein sequence ID" value="OXA80547.1"/>
    <property type="molecule type" value="Genomic_DNA"/>
</dbReference>
<comment type="caution">
    <text evidence="1">The sequence shown here is derived from an EMBL/GenBank/DDBJ whole genome shotgun (WGS) entry which is preliminary data.</text>
</comment>
<organism evidence="1 2">
    <name type="scientific">Flavobacterium frigidimaris</name>
    <dbReference type="NCBI Taxonomy" id="262320"/>
    <lineage>
        <taxon>Bacteria</taxon>
        <taxon>Pseudomonadati</taxon>
        <taxon>Bacteroidota</taxon>
        <taxon>Flavobacteriia</taxon>
        <taxon>Flavobacteriales</taxon>
        <taxon>Flavobacteriaceae</taxon>
        <taxon>Flavobacterium</taxon>
    </lineage>
</organism>
<sequence length="230" mass="26676">MKLSKFILITLILLSFFGCKKEEIKKVDELRFEKDAMKSVFVEIVDSIYMDRRIITPPPFPKRDFKTNIEDTTGYHAELKKFYHRRDSIKNDKTRILLGVYTDVEKISSFETEMIVEQINISAYTYDVSKETDKYKFDLKPFENNKKFNFQNASKYPHEKNWNLNDNSNVLFPVGTISVSRIQFNKTKTRGILSAGASCGGGKCGRGFLIIIENKSGKWKIAEVIHTWVS</sequence>
<gene>
    <name evidence="1" type="ORF">B0A65_05985</name>
</gene>
<protein>
    <recommendedName>
        <fullName evidence="3">Lipoprotein</fullName>
    </recommendedName>
</protein>
<accession>A0ABX4BU32</accession>